<dbReference type="InterPro" id="IPR045865">
    <property type="entry name" value="ACT-like_dom_sf"/>
</dbReference>
<comment type="catalytic activity">
    <reaction evidence="13">
        <text>(2R)-3-phosphoglycerate + NAD(+) = 3-phosphooxypyruvate + NADH + H(+)</text>
        <dbReference type="Rhea" id="RHEA:12641"/>
        <dbReference type="ChEBI" id="CHEBI:15378"/>
        <dbReference type="ChEBI" id="CHEBI:18110"/>
        <dbReference type="ChEBI" id="CHEBI:57540"/>
        <dbReference type="ChEBI" id="CHEBI:57945"/>
        <dbReference type="ChEBI" id="CHEBI:58272"/>
        <dbReference type="EC" id="1.1.1.95"/>
    </reaction>
</comment>
<comment type="catalytic activity">
    <reaction evidence="12">
        <text>(R)-2-hydroxyglutarate + NAD(+) = 2-oxoglutarate + NADH + H(+)</text>
        <dbReference type="Rhea" id="RHEA:49612"/>
        <dbReference type="ChEBI" id="CHEBI:15378"/>
        <dbReference type="ChEBI" id="CHEBI:15801"/>
        <dbReference type="ChEBI" id="CHEBI:16810"/>
        <dbReference type="ChEBI" id="CHEBI:57540"/>
        <dbReference type="ChEBI" id="CHEBI:57945"/>
        <dbReference type="EC" id="1.1.1.399"/>
    </reaction>
</comment>
<evidence type="ECO:0000256" key="3">
    <source>
        <dbReference type="ARBA" id="ARBA00005854"/>
    </source>
</evidence>
<dbReference type="PROSITE" id="PS51671">
    <property type="entry name" value="ACT"/>
    <property type="match status" value="1"/>
</dbReference>
<protein>
    <recommendedName>
        <fullName evidence="6">D-3-phosphoglycerate dehydrogenase</fullName>
        <ecNumber evidence="4">1.1.1.399</ecNumber>
        <ecNumber evidence="5">1.1.1.95</ecNumber>
    </recommendedName>
    <alternativeName>
        <fullName evidence="11">2-oxoglutarate reductase</fullName>
    </alternativeName>
</protein>
<dbReference type="SUPFAM" id="SSF51735">
    <property type="entry name" value="NAD(P)-binding Rossmann-fold domains"/>
    <property type="match status" value="1"/>
</dbReference>
<keyword evidence="18" id="KW-1185">Reference proteome</keyword>
<evidence type="ECO:0000256" key="9">
    <source>
        <dbReference type="ARBA" id="ARBA00023027"/>
    </source>
</evidence>
<dbReference type="Pfam" id="PF00389">
    <property type="entry name" value="2-Hacid_dh"/>
    <property type="match status" value="1"/>
</dbReference>
<evidence type="ECO:0000259" key="16">
    <source>
        <dbReference type="PROSITE" id="PS51671"/>
    </source>
</evidence>
<gene>
    <name evidence="17" type="ORF">SAMN04489812_0168</name>
</gene>
<evidence type="ECO:0000256" key="14">
    <source>
        <dbReference type="RuleBase" id="RU003719"/>
    </source>
</evidence>
<dbReference type="Pfam" id="PF22629">
    <property type="entry name" value="ACT_AHAS_ss"/>
    <property type="match status" value="1"/>
</dbReference>
<dbReference type="InterPro" id="IPR006140">
    <property type="entry name" value="D-isomer_DH_NAD-bd"/>
</dbReference>
<keyword evidence="10" id="KW-0718">Serine biosynthesis</keyword>
<dbReference type="Proteomes" id="UP000199103">
    <property type="component" value="Chromosome I"/>
</dbReference>
<comment type="pathway">
    <text evidence="2">Amino-acid biosynthesis; L-serine biosynthesis; L-serine from 3-phospho-D-glycerate: step 1/3.</text>
</comment>
<dbReference type="STRING" id="630515.SAMN04489812_0168"/>
<dbReference type="EC" id="1.1.1.95" evidence="5"/>
<keyword evidence="8 14" id="KW-0560">Oxidoreductase</keyword>
<name>A0A1H1ML26_9ACTN</name>
<dbReference type="InterPro" id="IPR054480">
    <property type="entry name" value="AHAS_small-like_ACT"/>
</dbReference>
<evidence type="ECO:0000256" key="2">
    <source>
        <dbReference type="ARBA" id="ARBA00005216"/>
    </source>
</evidence>
<evidence type="ECO:0000256" key="5">
    <source>
        <dbReference type="ARBA" id="ARBA00013143"/>
    </source>
</evidence>
<dbReference type="GO" id="GO:0047545">
    <property type="term" value="F:(S)-2-hydroxyglutarate dehydrogenase activity"/>
    <property type="evidence" value="ECO:0007669"/>
    <property type="project" value="UniProtKB-ARBA"/>
</dbReference>
<dbReference type="NCBIfam" id="NF008759">
    <property type="entry name" value="PRK11790.1"/>
    <property type="match status" value="1"/>
</dbReference>
<dbReference type="InterPro" id="IPR002912">
    <property type="entry name" value="ACT_dom"/>
</dbReference>
<organism evidence="17 18">
    <name type="scientific">Microlunatus soli</name>
    <dbReference type="NCBI Taxonomy" id="630515"/>
    <lineage>
        <taxon>Bacteria</taxon>
        <taxon>Bacillati</taxon>
        <taxon>Actinomycetota</taxon>
        <taxon>Actinomycetes</taxon>
        <taxon>Propionibacteriales</taxon>
        <taxon>Propionibacteriaceae</taxon>
        <taxon>Microlunatus</taxon>
    </lineage>
</organism>
<feature type="region of interest" description="Disordered" evidence="15">
    <location>
        <begin position="1"/>
        <end position="20"/>
    </location>
</feature>
<dbReference type="Gene3D" id="3.40.50.720">
    <property type="entry name" value="NAD(P)-binding Rossmann-like Domain"/>
    <property type="match status" value="2"/>
</dbReference>
<reference evidence="17 18" key="1">
    <citation type="submission" date="2016-10" db="EMBL/GenBank/DDBJ databases">
        <authorList>
            <person name="de Groot N.N."/>
        </authorList>
    </citation>
    <scope>NUCLEOTIDE SEQUENCE [LARGE SCALE GENOMIC DNA]</scope>
    <source>
        <strain evidence="17 18">DSM 21800</strain>
    </source>
</reference>
<evidence type="ECO:0000256" key="7">
    <source>
        <dbReference type="ARBA" id="ARBA00022605"/>
    </source>
</evidence>
<evidence type="ECO:0000256" key="4">
    <source>
        <dbReference type="ARBA" id="ARBA00013001"/>
    </source>
</evidence>
<evidence type="ECO:0000256" key="15">
    <source>
        <dbReference type="SAM" id="MobiDB-lite"/>
    </source>
</evidence>
<evidence type="ECO:0000256" key="13">
    <source>
        <dbReference type="ARBA" id="ARBA00048731"/>
    </source>
</evidence>
<feature type="domain" description="ACT" evidence="16">
    <location>
        <begin position="360"/>
        <end position="430"/>
    </location>
</feature>
<dbReference type="CDD" id="cd12176">
    <property type="entry name" value="PGDH_3"/>
    <property type="match status" value="1"/>
</dbReference>
<dbReference type="FunFam" id="3.40.50.720:FF:000041">
    <property type="entry name" value="D-3-phosphoglycerate dehydrogenase"/>
    <property type="match status" value="1"/>
</dbReference>
<dbReference type="InterPro" id="IPR029752">
    <property type="entry name" value="D-isomer_DH_CS1"/>
</dbReference>
<evidence type="ECO:0000256" key="6">
    <source>
        <dbReference type="ARBA" id="ARBA00021582"/>
    </source>
</evidence>
<dbReference type="PROSITE" id="PS00065">
    <property type="entry name" value="D_2_HYDROXYACID_DH_1"/>
    <property type="match status" value="1"/>
</dbReference>
<keyword evidence="9" id="KW-0520">NAD</keyword>
<dbReference type="PANTHER" id="PTHR42789">
    <property type="entry name" value="D-ISOMER SPECIFIC 2-HYDROXYACID DEHYDROGENASE FAMILY PROTEIN (AFU_ORTHOLOGUE AFUA_6G10090)"/>
    <property type="match status" value="1"/>
</dbReference>
<dbReference type="GO" id="GO:0004617">
    <property type="term" value="F:phosphoglycerate dehydrogenase activity"/>
    <property type="evidence" value="ECO:0007669"/>
    <property type="project" value="UniProtKB-EC"/>
</dbReference>
<accession>A0A1H1ML26</accession>
<dbReference type="GO" id="GO:0006564">
    <property type="term" value="P:L-serine biosynthetic process"/>
    <property type="evidence" value="ECO:0007669"/>
    <property type="project" value="UniProtKB-KW"/>
</dbReference>
<dbReference type="InterPro" id="IPR006139">
    <property type="entry name" value="D-isomer_2_OHA_DH_cat_dom"/>
</dbReference>
<dbReference type="PANTHER" id="PTHR42789:SF1">
    <property type="entry name" value="D-ISOMER SPECIFIC 2-HYDROXYACID DEHYDROGENASE FAMILY PROTEIN (AFU_ORTHOLOGUE AFUA_6G10090)"/>
    <property type="match status" value="1"/>
</dbReference>
<evidence type="ECO:0000313" key="18">
    <source>
        <dbReference type="Proteomes" id="UP000199103"/>
    </source>
</evidence>
<dbReference type="SUPFAM" id="SSF55021">
    <property type="entry name" value="ACT-like"/>
    <property type="match status" value="1"/>
</dbReference>
<comment type="similarity">
    <text evidence="3 14">Belongs to the D-isomer specific 2-hydroxyacid dehydrogenase family.</text>
</comment>
<dbReference type="Gene3D" id="3.30.70.260">
    <property type="match status" value="1"/>
</dbReference>
<sequence length="430" mass="45425">MSPHRVPRMRARCGDTGVPGYDDQGEEQDAAMKALLLENIHADAQRLLAERGFEVEVAKGALDGDDLVAAIHDVDLLGIRSKTQVTAEALASAPNLLAVGAFCIGTNQIDLNAAAERGVAVFNAPFSNTRSVVELAIAEIIAMARHLTDKNKALHDGVWDKSAKGAHEVRGRTLGIVGYGNIGSQLSVVAEALGMQVYFYDIADKLALGNARRCNSLEELLETAETVSLHVDGRAGNAGMFGAEQFARMRPRSLFLNLCRGFVVDHEALRDNLVSGHIAGASVDVFPEEPKVAGDPFVSSLQGLPNVILTPHVGGSTEEAQLDIGQYVAGKLRDYVADANTTMSVNLPQVAVTGRTAAARIVHIHQNVPGVLATANGILADNGANIDSQTLSTRGSLGVVVTDVGSPLSPELIDKLQALPETVSLRIISD</sequence>
<evidence type="ECO:0000256" key="12">
    <source>
        <dbReference type="ARBA" id="ARBA00048126"/>
    </source>
</evidence>
<proteinExistence type="inferred from homology"/>
<feature type="compositionally biased region" description="Basic residues" evidence="15">
    <location>
        <begin position="1"/>
        <end position="11"/>
    </location>
</feature>
<evidence type="ECO:0000256" key="10">
    <source>
        <dbReference type="ARBA" id="ARBA00023299"/>
    </source>
</evidence>
<dbReference type="EMBL" id="LT629772">
    <property type="protein sequence ID" value="SDR87055.1"/>
    <property type="molecule type" value="Genomic_DNA"/>
</dbReference>
<dbReference type="AlphaFoldDB" id="A0A1H1ML26"/>
<keyword evidence="7" id="KW-0028">Amino-acid biosynthesis</keyword>
<evidence type="ECO:0000256" key="1">
    <source>
        <dbReference type="ARBA" id="ARBA00003800"/>
    </source>
</evidence>
<dbReference type="UniPathway" id="UPA00135">
    <property type="reaction ID" value="UER00196"/>
</dbReference>
<dbReference type="CDD" id="cd04901">
    <property type="entry name" value="ACT_3PGDH"/>
    <property type="match status" value="1"/>
</dbReference>
<dbReference type="SUPFAM" id="SSF52283">
    <property type="entry name" value="Formate/glycerate dehydrogenase catalytic domain-like"/>
    <property type="match status" value="1"/>
</dbReference>
<dbReference type="InterPro" id="IPR036291">
    <property type="entry name" value="NAD(P)-bd_dom_sf"/>
</dbReference>
<evidence type="ECO:0000256" key="8">
    <source>
        <dbReference type="ARBA" id="ARBA00023002"/>
    </source>
</evidence>
<dbReference type="Pfam" id="PF02826">
    <property type="entry name" value="2-Hacid_dh_C"/>
    <property type="match status" value="1"/>
</dbReference>
<evidence type="ECO:0000256" key="11">
    <source>
        <dbReference type="ARBA" id="ARBA00030455"/>
    </source>
</evidence>
<dbReference type="EC" id="1.1.1.399" evidence="4"/>
<comment type="function">
    <text evidence="1">Catalyzes the reversible oxidation of 3-phospho-D-glycerate to 3-phosphonooxypyruvate, the first step of the phosphorylated L-serine biosynthesis pathway. Also catalyzes the reversible oxidation of 2-hydroxyglutarate to 2-oxoglutarate.</text>
</comment>
<dbReference type="InterPro" id="IPR050857">
    <property type="entry name" value="D-2-hydroxyacid_DH"/>
</dbReference>
<dbReference type="GO" id="GO:0051287">
    <property type="term" value="F:NAD binding"/>
    <property type="evidence" value="ECO:0007669"/>
    <property type="project" value="InterPro"/>
</dbReference>
<evidence type="ECO:0000313" key="17">
    <source>
        <dbReference type="EMBL" id="SDR87055.1"/>
    </source>
</evidence>